<dbReference type="Pfam" id="PF05343">
    <property type="entry name" value="Peptidase_M42"/>
    <property type="match status" value="1"/>
</dbReference>
<dbReference type="GO" id="GO:0016787">
    <property type="term" value="F:hydrolase activity"/>
    <property type="evidence" value="ECO:0007669"/>
    <property type="project" value="UniProtKB-KW"/>
</dbReference>
<dbReference type="GO" id="GO:0046872">
    <property type="term" value="F:metal ion binding"/>
    <property type="evidence" value="ECO:0007669"/>
    <property type="project" value="UniProtKB-KW"/>
</dbReference>
<dbReference type="AlphaFoldDB" id="A0A263BUE6"/>
<sequence length="463" mass="52319">MKTWNELFIRHGWLITEAKENQFSLEGETAENIKYLTSSLEKARVDHFLISGHLFIYQAPISEEKWIDILDFERRGRTENIWEQADISQLDTYIAGIVRQLNSLGFETTSSCDGHSIRSAKAVVKKTKNIEQLITLVTAINDGSITLRESERCYTINFRCSLPQLLNYAEELSLIDCSTLNEDSEAIKKGHFNTLLEELLSINGESRNESKIRSFIRDYLTPFVDHITEDQYGNLLAEKTFRNGNGPTILLNAHLDTFEAFASERTIVKDGPIWSSSNGILGADDRAGIAILLTVAKFLPQTHFNGKVKFVFTVEEEIGLLGARNVNDYFLWGVDAALVVDRRGKGDIVTSCYGAFPFCDKAYSDFIEKVASDSGMPYWKATSGGSSDTKIWAEHNIQSVNLSAGYMNEHTDDETLDIEASYEVTKLVEAIFLKSNELRATLREINNMKRNINRSPLFRKLIT</sequence>
<evidence type="ECO:0000313" key="5">
    <source>
        <dbReference type="Proteomes" id="UP000217083"/>
    </source>
</evidence>
<reference evidence="4 5" key="2">
    <citation type="submission" date="2017-09" db="EMBL/GenBank/DDBJ databases">
        <title>Bacillus patelloidae sp. nov., isolated from the intestinal tract of a marine limpet.</title>
        <authorList>
            <person name="Liu R."/>
            <person name="Dong C."/>
            <person name="Shao Z."/>
        </authorList>
    </citation>
    <scope>NUCLEOTIDE SEQUENCE [LARGE SCALE GENOMIC DNA]</scope>
    <source>
        <strain evidence="4 5">SA5d-4</strain>
    </source>
</reference>
<keyword evidence="2" id="KW-0479">Metal-binding</keyword>
<dbReference type="PANTHER" id="PTHR42994">
    <property type="entry name" value="PEPTIDASE T"/>
    <property type="match status" value="1"/>
</dbReference>
<dbReference type="Gene3D" id="3.40.630.10">
    <property type="entry name" value="Zn peptidases"/>
    <property type="match status" value="1"/>
</dbReference>
<proteinExistence type="predicted"/>
<evidence type="ECO:0000256" key="3">
    <source>
        <dbReference type="ARBA" id="ARBA00022801"/>
    </source>
</evidence>
<dbReference type="Proteomes" id="UP000217083">
    <property type="component" value="Unassembled WGS sequence"/>
</dbReference>
<evidence type="ECO:0000256" key="1">
    <source>
        <dbReference type="ARBA" id="ARBA00001947"/>
    </source>
</evidence>
<name>A0A263BUE6_9BACI</name>
<evidence type="ECO:0000256" key="2">
    <source>
        <dbReference type="ARBA" id="ARBA00022723"/>
    </source>
</evidence>
<gene>
    <name evidence="4" type="ORF">CIB95_09255</name>
</gene>
<evidence type="ECO:0008006" key="6">
    <source>
        <dbReference type="Google" id="ProtNLM"/>
    </source>
</evidence>
<comment type="cofactor">
    <cofactor evidence="1">
        <name>Zn(2+)</name>
        <dbReference type="ChEBI" id="CHEBI:29105"/>
    </cofactor>
</comment>
<dbReference type="RefSeq" id="WP_094924462.1">
    <property type="nucleotide sequence ID" value="NZ_NPIA01000004.1"/>
</dbReference>
<dbReference type="SUPFAM" id="SSF53187">
    <property type="entry name" value="Zn-dependent exopeptidases"/>
    <property type="match status" value="1"/>
</dbReference>
<evidence type="ECO:0000313" key="4">
    <source>
        <dbReference type="EMBL" id="OZM56947.1"/>
    </source>
</evidence>
<organism evidence="4 5">
    <name type="scientific">Lottiidibacillus patelloidae</name>
    <dbReference type="NCBI Taxonomy" id="2670334"/>
    <lineage>
        <taxon>Bacteria</taxon>
        <taxon>Bacillati</taxon>
        <taxon>Bacillota</taxon>
        <taxon>Bacilli</taxon>
        <taxon>Bacillales</taxon>
        <taxon>Bacillaceae</taxon>
        <taxon>Lottiidibacillus</taxon>
    </lineage>
</organism>
<accession>A0A263BUE6</accession>
<comment type="caution">
    <text evidence="4">The sequence shown here is derived from an EMBL/GenBank/DDBJ whole genome shotgun (WGS) entry which is preliminary data.</text>
</comment>
<dbReference type="InterPro" id="IPR008007">
    <property type="entry name" value="Peptidase_M42"/>
</dbReference>
<reference evidence="5" key="1">
    <citation type="submission" date="2017-08" db="EMBL/GenBank/DDBJ databases">
        <authorList>
            <person name="Huang Z."/>
        </authorList>
    </citation>
    <scope>NUCLEOTIDE SEQUENCE [LARGE SCALE GENOMIC DNA]</scope>
    <source>
        <strain evidence="5">SA5d-4</strain>
    </source>
</reference>
<keyword evidence="3" id="KW-0378">Hydrolase</keyword>
<dbReference type="PANTHER" id="PTHR42994:SF2">
    <property type="entry name" value="PEPTIDASE"/>
    <property type="match status" value="1"/>
</dbReference>
<dbReference type="EMBL" id="NPIA01000004">
    <property type="protein sequence ID" value="OZM56947.1"/>
    <property type="molecule type" value="Genomic_DNA"/>
</dbReference>
<protein>
    <recommendedName>
        <fullName evidence="6">Peptidase M28 domain-containing protein</fullName>
    </recommendedName>
</protein>
<keyword evidence="5" id="KW-1185">Reference proteome</keyword>